<dbReference type="PIRSF" id="PIRSF001399">
    <property type="entry name" value="DHquinase_II"/>
    <property type="match status" value="1"/>
</dbReference>
<dbReference type="SUPFAM" id="SSF52304">
    <property type="entry name" value="Type II 3-dehydroquinate dehydratase"/>
    <property type="match status" value="1"/>
</dbReference>
<evidence type="ECO:0000256" key="3">
    <source>
        <dbReference type="ARBA" id="ARBA00004902"/>
    </source>
</evidence>
<dbReference type="RefSeq" id="WP_076978603.1">
    <property type="nucleotide sequence ID" value="NZ_CP019124.1"/>
</dbReference>
<dbReference type="AlphaFoldDB" id="A0A1U7DFC5"/>
<feature type="active site" description="Proton acceptor" evidence="9">
    <location>
        <position position="23"/>
    </location>
</feature>
<feature type="binding site" evidence="9">
    <location>
        <begin position="101"/>
        <end position="102"/>
    </location>
    <ligand>
        <name>substrate</name>
    </ligand>
</feature>
<dbReference type="CDD" id="cd00466">
    <property type="entry name" value="DHQase_II"/>
    <property type="match status" value="1"/>
</dbReference>
<evidence type="ECO:0000256" key="6">
    <source>
        <dbReference type="ARBA" id="ARBA00012060"/>
    </source>
</evidence>
<organism evidence="10 11">
    <name type="scientific">Brevirhabdus pacifica</name>
    <dbReference type="NCBI Taxonomy" id="1267768"/>
    <lineage>
        <taxon>Bacteria</taxon>
        <taxon>Pseudomonadati</taxon>
        <taxon>Pseudomonadota</taxon>
        <taxon>Alphaproteobacteria</taxon>
        <taxon>Rhodobacterales</taxon>
        <taxon>Paracoccaceae</taxon>
        <taxon>Brevirhabdus</taxon>
    </lineage>
</organism>
<protein>
    <recommendedName>
        <fullName evidence="6 9">3-dehydroquinate dehydratase</fullName>
        <shortName evidence="9">3-dehydroquinase</shortName>
        <ecNumber evidence="6 9">4.2.1.10</ecNumber>
    </recommendedName>
    <alternativeName>
        <fullName evidence="9">Type II DHQase</fullName>
    </alternativeName>
</protein>
<dbReference type="STRING" id="1267768.BV394_01585"/>
<evidence type="ECO:0000256" key="9">
    <source>
        <dbReference type="HAMAP-Rule" id="MF_00169"/>
    </source>
</evidence>
<sequence>MSSILILNGPNLNLLGTRQPEVYGAHTLADVEALCRSVAKDLGLTVRFAQSNHEGVLIDEIHACRGKDDGILLNAGAYTHTSIALMDAIRSAEVPVVEVHLSNIHARESYRHRSYIAPVAVGQIAGFGIQGYELGLRALAAHGKEDGKAPGG</sequence>
<dbReference type="EC" id="4.2.1.10" evidence="6 9"/>
<feature type="binding site" evidence="9">
    <location>
        <position position="111"/>
    </location>
    <ligand>
        <name>substrate</name>
    </ligand>
</feature>
<feature type="binding site" evidence="9">
    <location>
        <position position="74"/>
    </location>
    <ligand>
        <name>substrate</name>
    </ligand>
</feature>
<comment type="similarity">
    <text evidence="4 9">Belongs to the type-II 3-dehydroquinase family.</text>
</comment>
<evidence type="ECO:0000313" key="10">
    <source>
        <dbReference type="EMBL" id="APX88578.1"/>
    </source>
</evidence>
<evidence type="ECO:0000256" key="7">
    <source>
        <dbReference type="ARBA" id="ARBA00023141"/>
    </source>
</evidence>
<feature type="active site" description="Proton donor" evidence="9">
    <location>
        <position position="100"/>
    </location>
</feature>
<evidence type="ECO:0000256" key="1">
    <source>
        <dbReference type="ARBA" id="ARBA00001864"/>
    </source>
</evidence>
<keyword evidence="7 9" id="KW-0057">Aromatic amino acid biosynthesis</keyword>
<dbReference type="NCBIfam" id="TIGR01088">
    <property type="entry name" value="aroQ"/>
    <property type="match status" value="1"/>
</dbReference>
<dbReference type="Pfam" id="PF01220">
    <property type="entry name" value="DHquinase_II"/>
    <property type="match status" value="1"/>
</dbReference>
<comment type="catalytic activity">
    <reaction evidence="1 9">
        <text>3-dehydroquinate = 3-dehydroshikimate + H2O</text>
        <dbReference type="Rhea" id="RHEA:21096"/>
        <dbReference type="ChEBI" id="CHEBI:15377"/>
        <dbReference type="ChEBI" id="CHEBI:16630"/>
        <dbReference type="ChEBI" id="CHEBI:32364"/>
        <dbReference type="EC" id="4.2.1.10"/>
    </reaction>
</comment>
<evidence type="ECO:0000256" key="5">
    <source>
        <dbReference type="ARBA" id="ARBA00011193"/>
    </source>
</evidence>
<dbReference type="PANTHER" id="PTHR21272">
    <property type="entry name" value="CATABOLIC 3-DEHYDROQUINASE"/>
    <property type="match status" value="1"/>
</dbReference>
<dbReference type="PROSITE" id="PS01029">
    <property type="entry name" value="DEHYDROQUINASE_II"/>
    <property type="match status" value="1"/>
</dbReference>
<keyword evidence="9" id="KW-0028">Amino-acid biosynthesis</keyword>
<dbReference type="NCBIfam" id="NF003807">
    <property type="entry name" value="PRK05395.1-4"/>
    <property type="match status" value="1"/>
</dbReference>
<reference evidence="10 11" key="1">
    <citation type="submission" date="2017-01" db="EMBL/GenBank/DDBJ databases">
        <title>Genomic analysis of Xuhuaishuia manganoxidans DY6-4.</title>
        <authorList>
            <person name="Wang X."/>
        </authorList>
    </citation>
    <scope>NUCLEOTIDE SEQUENCE [LARGE SCALE GENOMIC DNA]</scope>
    <source>
        <strain evidence="10 11">DY6-4</strain>
    </source>
</reference>
<comment type="function">
    <text evidence="2 9">Catalyzes a trans-dehydration via an enolate intermediate.</text>
</comment>
<dbReference type="Proteomes" id="UP000187266">
    <property type="component" value="Chromosome"/>
</dbReference>
<name>A0A1U7DFC5_9RHOB</name>
<evidence type="ECO:0000313" key="11">
    <source>
        <dbReference type="Proteomes" id="UP000187266"/>
    </source>
</evidence>
<dbReference type="InterPro" id="IPR001874">
    <property type="entry name" value="DHquinase_II"/>
</dbReference>
<dbReference type="GO" id="GO:0009423">
    <property type="term" value="P:chorismate biosynthetic process"/>
    <property type="evidence" value="ECO:0007669"/>
    <property type="project" value="UniProtKB-UniRule"/>
</dbReference>
<dbReference type="InterPro" id="IPR036441">
    <property type="entry name" value="DHquinase_II_sf"/>
</dbReference>
<dbReference type="Gene3D" id="3.40.50.9100">
    <property type="entry name" value="Dehydroquinase, class II"/>
    <property type="match status" value="1"/>
</dbReference>
<feature type="binding site" evidence="9">
    <location>
        <position position="80"/>
    </location>
    <ligand>
        <name>substrate</name>
    </ligand>
</feature>
<dbReference type="InterPro" id="IPR018509">
    <property type="entry name" value="DHquinase_II_CS"/>
</dbReference>
<dbReference type="HAMAP" id="MF_00169">
    <property type="entry name" value="AroQ"/>
    <property type="match status" value="1"/>
</dbReference>
<proteinExistence type="inferred from homology"/>
<dbReference type="GO" id="GO:0019631">
    <property type="term" value="P:quinate catabolic process"/>
    <property type="evidence" value="ECO:0007669"/>
    <property type="project" value="TreeGrafter"/>
</dbReference>
<dbReference type="NCBIfam" id="NF003805">
    <property type="entry name" value="PRK05395.1-2"/>
    <property type="match status" value="1"/>
</dbReference>
<dbReference type="GO" id="GO:0009073">
    <property type="term" value="P:aromatic amino acid family biosynthetic process"/>
    <property type="evidence" value="ECO:0007669"/>
    <property type="project" value="UniProtKB-KW"/>
</dbReference>
<dbReference type="GO" id="GO:0003855">
    <property type="term" value="F:3-dehydroquinate dehydratase activity"/>
    <property type="evidence" value="ECO:0007669"/>
    <property type="project" value="UniProtKB-UniRule"/>
</dbReference>
<keyword evidence="8 9" id="KW-0456">Lyase</keyword>
<comment type="pathway">
    <text evidence="3 9">Metabolic intermediate biosynthesis; chorismate biosynthesis; chorismate from D-erythrose 4-phosphate and phosphoenolpyruvate: step 3/7.</text>
</comment>
<accession>A0A2M9DGN0</accession>
<feature type="site" description="Transition state stabilizer" evidence="9">
    <location>
        <position position="18"/>
    </location>
</feature>
<comment type="subunit">
    <text evidence="5 9">Homododecamer.</text>
</comment>
<dbReference type="EMBL" id="CP019124">
    <property type="protein sequence ID" value="APX88578.1"/>
    <property type="molecule type" value="Genomic_DNA"/>
</dbReference>
<dbReference type="UniPathway" id="UPA00053">
    <property type="reaction ID" value="UER00086"/>
</dbReference>
<dbReference type="GO" id="GO:0008652">
    <property type="term" value="P:amino acid biosynthetic process"/>
    <property type="evidence" value="ECO:0007669"/>
    <property type="project" value="UniProtKB-KW"/>
</dbReference>
<dbReference type="OrthoDB" id="9790793at2"/>
<dbReference type="NCBIfam" id="NF003806">
    <property type="entry name" value="PRK05395.1-3"/>
    <property type="match status" value="1"/>
</dbReference>
<evidence type="ECO:0000256" key="2">
    <source>
        <dbReference type="ARBA" id="ARBA00003924"/>
    </source>
</evidence>
<evidence type="ECO:0000256" key="8">
    <source>
        <dbReference type="ARBA" id="ARBA00023239"/>
    </source>
</evidence>
<feature type="binding site" evidence="9">
    <location>
        <position position="87"/>
    </location>
    <ligand>
        <name>substrate</name>
    </ligand>
</feature>
<evidence type="ECO:0000256" key="4">
    <source>
        <dbReference type="ARBA" id="ARBA00011037"/>
    </source>
</evidence>
<accession>A0A1U7DFC5</accession>
<keyword evidence="11" id="KW-1185">Reference proteome</keyword>
<dbReference type="PANTHER" id="PTHR21272:SF3">
    <property type="entry name" value="CATABOLIC 3-DEHYDROQUINASE"/>
    <property type="match status" value="1"/>
</dbReference>
<gene>
    <name evidence="9" type="primary">aroQ</name>
    <name evidence="10" type="ORF">BV394_01585</name>
</gene>